<dbReference type="InterPro" id="IPR005793">
    <property type="entry name" value="Formyl_trans_C"/>
</dbReference>
<evidence type="ECO:0000259" key="9">
    <source>
        <dbReference type="Pfam" id="PF00551"/>
    </source>
</evidence>
<keyword evidence="5 8" id="KW-0808">Transferase</keyword>
<feature type="binding site" evidence="8">
    <location>
        <begin position="111"/>
        <end position="114"/>
    </location>
    <ligand>
        <name>(6S)-5,6,7,8-tetrahydrofolate</name>
        <dbReference type="ChEBI" id="CHEBI:57453"/>
    </ligand>
</feature>
<comment type="catalytic activity">
    <reaction evidence="7 8">
        <text>L-methionyl-tRNA(fMet) + (6R)-10-formyltetrahydrofolate = N-formyl-L-methionyl-tRNA(fMet) + (6S)-5,6,7,8-tetrahydrofolate + H(+)</text>
        <dbReference type="Rhea" id="RHEA:24380"/>
        <dbReference type="Rhea" id="RHEA-COMP:9952"/>
        <dbReference type="Rhea" id="RHEA-COMP:9953"/>
        <dbReference type="ChEBI" id="CHEBI:15378"/>
        <dbReference type="ChEBI" id="CHEBI:57453"/>
        <dbReference type="ChEBI" id="CHEBI:78530"/>
        <dbReference type="ChEBI" id="CHEBI:78844"/>
        <dbReference type="ChEBI" id="CHEBI:195366"/>
        <dbReference type="EC" id="2.1.2.9"/>
    </reaction>
</comment>
<dbReference type="InterPro" id="IPR041711">
    <property type="entry name" value="Met-tRNA-FMT_N"/>
</dbReference>
<dbReference type="EMBL" id="PKUS01000001">
    <property type="protein sequence ID" value="PLW70870.1"/>
    <property type="molecule type" value="Genomic_DNA"/>
</dbReference>
<dbReference type="Pfam" id="PF02911">
    <property type="entry name" value="Formyl_trans_C"/>
    <property type="match status" value="1"/>
</dbReference>
<evidence type="ECO:0000313" key="12">
    <source>
        <dbReference type="Proteomes" id="UP000235005"/>
    </source>
</evidence>
<dbReference type="CDD" id="cd08646">
    <property type="entry name" value="FMT_core_Met-tRNA-FMT_N"/>
    <property type="match status" value="1"/>
</dbReference>
<dbReference type="PROSITE" id="PS00373">
    <property type="entry name" value="GART"/>
    <property type="match status" value="1"/>
</dbReference>
<name>A0A2N5X8P8_9GAMM</name>
<keyword evidence="6 8" id="KW-0648">Protein biosynthesis</keyword>
<evidence type="ECO:0000256" key="6">
    <source>
        <dbReference type="ARBA" id="ARBA00022917"/>
    </source>
</evidence>
<dbReference type="InterPro" id="IPR005794">
    <property type="entry name" value="Fmt"/>
</dbReference>
<dbReference type="Gene3D" id="3.10.25.10">
    <property type="entry name" value="Formyl transferase, C-terminal domain"/>
    <property type="match status" value="1"/>
</dbReference>
<dbReference type="Gene3D" id="3.40.50.170">
    <property type="entry name" value="Formyl transferase, N-terminal domain"/>
    <property type="match status" value="1"/>
</dbReference>
<feature type="domain" description="Formyl transferase N-terminal" evidence="9">
    <location>
        <begin position="6"/>
        <end position="181"/>
    </location>
</feature>
<dbReference type="Pfam" id="PF00551">
    <property type="entry name" value="Formyl_trans_N"/>
    <property type="match status" value="1"/>
</dbReference>
<accession>A0A2N5X8P8</accession>
<dbReference type="EC" id="2.1.2.9" evidence="3 8"/>
<evidence type="ECO:0000256" key="2">
    <source>
        <dbReference type="ARBA" id="ARBA00010699"/>
    </source>
</evidence>
<comment type="function">
    <text evidence="1 8">Attaches a formyl group to the free amino group of methionyl-tRNA(fMet). The formyl group appears to play a dual role in the initiator identity of N-formylmethionyl-tRNA by promoting its recognition by IF2 and preventing the misappropriation of this tRNA by the elongation apparatus.</text>
</comment>
<keyword evidence="12" id="KW-1185">Reference proteome</keyword>
<dbReference type="NCBIfam" id="TIGR00460">
    <property type="entry name" value="fmt"/>
    <property type="match status" value="1"/>
</dbReference>
<evidence type="ECO:0000256" key="5">
    <source>
        <dbReference type="ARBA" id="ARBA00022679"/>
    </source>
</evidence>
<dbReference type="InterPro" id="IPR002376">
    <property type="entry name" value="Formyl_transf_N"/>
</dbReference>
<dbReference type="InterPro" id="IPR044135">
    <property type="entry name" value="Met-tRNA-FMT_C"/>
</dbReference>
<reference evidence="11 12" key="1">
    <citation type="submission" date="2018-01" db="EMBL/GenBank/DDBJ databases">
        <title>The draft genome sequence of Halioglobus lutimaris HF004.</title>
        <authorList>
            <person name="Du Z.-J."/>
            <person name="Shi M.-J."/>
        </authorList>
    </citation>
    <scope>NUCLEOTIDE SEQUENCE [LARGE SCALE GENOMIC DNA]</scope>
    <source>
        <strain evidence="11 12">HF004</strain>
    </source>
</reference>
<dbReference type="CDD" id="cd08704">
    <property type="entry name" value="Met_tRNA_FMT_C"/>
    <property type="match status" value="1"/>
</dbReference>
<dbReference type="InterPro" id="IPR001555">
    <property type="entry name" value="GART_AS"/>
</dbReference>
<dbReference type="OrthoDB" id="9802815at2"/>
<evidence type="ECO:0000256" key="4">
    <source>
        <dbReference type="ARBA" id="ARBA00016014"/>
    </source>
</evidence>
<evidence type="ECO:0000256" key="7">
    <source>
        <dbReference type="ARBA" id="ARBA00048558"/>
    </source>
</evidence>
<evidence type="ECO:0000259" key="10">
    <source>
        <dbReference type="Pfam" id="PF02911"/>
    </source>
</evidence>
<evidence type="ECO:0000256" key="1">
    <source>
        <dbReference type="ARBA" id="ARBA00002606"/>
    </source>
</evidence>
<dbReference type="PANTHER" id="PTHR11138:SF5">
    <property type="entry name" value="METHIONYL-TRNA FORMYLTRANSFERASE, MITOCHONDRIAL"/>
    <property type="match status" value="1"/>
</dbReference>
<gene>
    <name evidence="8" type="primary">fmt</name>
    <name evidence="11" type="ORF">C0039_01720</name>
</gene>
<evidence type="ECO:0000256" key="8">
    <source>
        <dbReference type="HAMAP-Rule" id="MF_00182"/>
    </source>
</evidence>
<organism evidence="11 12">
    <name type="scientific">Pseudohalioglobus lutimaris</name>
    <dbReference type="NCBI Taxonomy" id="1737061"/>
    <lineage>
        <taxon>Bacteria</taxon>
        <taxon>Pseudomonadati</taxon>
        <taxon>Pseudomonadota</taxon>
        <taxon>Gammaproteobacteria</taxon>
        <taxon>Cellvibrionales</taxon>
        <taxon>Halieaceae</taxon>
        <taxon>Pseudohalioglobus</taxon>
    </lineage>
</organism>
<dbReference type="SUPFAM" id="SSF53328">
    <property type="entry name" value="Formyltransferase"/>
    <property type="match status" value="1"/>
</dbReference>
<proteinExistence type="inferred from homology"/>
<sequence>MSLKLIFAGTPAFSALHLEALIDSEHQLLSVYTQPDRPAGRGKKLQASPVKQMALAAGIPVCQPATLRDAQEQAHLAGLGADAMIVVAYGLILPAPVLRAPKLGCLNVHASLLPRWRGAAPIQRAIEAGDSETGITIMQMDEGLDTGDMLATVRCAIDAQTTAASLHDRLAQLGAPLLREVLADLTTYQAGATQQDDSQASYASKILKSEAELDWTLPASELDRAVRAFNPFPICFTHLKGQRIKLWQAQVAGTAPLPEPPGTILRANREGILVNCGQGQLAIQQLQLPGAKPLGAEQVLNGNAGLFAAGSCFSPKAGS</sequence>
<dbReference type="InterPro" id="IPR011034">
    <property type="entry name" value="Formyl_transferase-like_C_sf"/>
</dbReference>
<protein>
    <recommendedName>
        <fullName evidence="4 8">Methionyl-tRNA formyltransferase</fullName>
        <ecNumber evidence="3 8">2.1.2.9</ecNumber>
    </recommendedName>
</protein>
<dbReference type="FunFam" id="3.40.50.12230:FF:000001">
    <property type="entry name" value="Methionyl-tRNA formyltransferase"/>
    <property type="match status" value="1"/>
</dbReference>
<dbReference type="PANTHER" id="PTHR11138">
    <property type="entry name" value="METHIONYL-TRNA FORMYLTRANSFERASE"/>
    <property type="match status" value="1"/>
</dbReference>
<dbReference type="Proteomes" id="UP000235005">
    <property type="component" value="Unassembled WGS sequence"/>
</dbReference>
<evidence type="ECO:0000256" key="3">
    <source>
        <dbReference type="ARBA" id="ARBA00012261"/>
    </source>
</evidence>
<evidence type="ECO:0000313" key="11">
    <source>
        <dbReference type="EMBL" id="PLW70870.1"/>
    </source>
</evidence>
<feature type="domain" description="Formyl transferase C-terminal" evidence="10">
    <location>
        <begin position="205"/>
        <end position="303"/>
    </location>
</feature>
<dbReference type="InterPro" id="IPR037022">
    <property type="entry name" value="Formyl_trans_C_sf"/>
</dbReference>
<dbReference type="GO" id="GO:0004479">
    <property type="term" value="F:methionyl-tRNA formyltransferase activity"/>
    <property type="evidence" value="ECO:0007669"/>
    <property type="project" value="UniProtKB-UniRule"/>
</dbReference>
<dbReference type="HAMAP" id="MF_00182">
    <property type="entry name" value="Formyl_trans"/>
    <property type="match status" value="1"/>
</dbReference>
<dbReference type="GO" id="GO:0005829">
    <property type="term" value="C:cytosol"/>
    <property type="evidence" value="ECO:0007669"/>
    <property type="project" value="TreeGrafter"/>
</dbReference>
<comment type="similarity">
    <text evidence="2 8">Belongs to the Fmt family.</text>
</comment>
<dbReference type="AlphaFoldDB" id="A0A2N5X8P8"/>
<comment type="caution">
    <text evidence="11">The sequence shown here is derived from an EMBL/GenBank/DDBJ whole genome shotgun (WGS) entry which is preliminary data.</text>
</comment>
<dbReference type="SUPFAM" id="SSF50486">
    <property type="entry name" value="FMT C-terminal domain-like"/>
    <property type="match status" value="1"/>
</dbReference>
<dbReference type="InterPro" id="IPR036477">
    <property type="entry name" value="Formyl_transf_N_sf"/>
</dbReference>